<dbReference type="Proteomes" id="UP000199577">
    <property type="component" value="Unassembled WGS sequence"/>
</dbReference>
<evidence type="ECO:0000313" key="2">
    <source>
        <dbReference type="Proteomes" id="UP000199577"/>
    </source>
</evidence>
<organism evidence="1 2">
    <name type="scientific">Parapedobacter composti</name>
    <dbReference type="NCBI Taxonomy" id="623281"/>
    <lineage>
        <taxon>Bacteria</taxon>
        <taxon>Pseudomonadati</taxon>
        <taxon>Bacteroidota</taxon>
        <taxon>Sphingobacteriia</taxon>
        <taxon>Sphingobacteriales</taxon>
        <taxon>Sphingobacteriaceae</taxon>
        <taxon>Parapedobacter</taxon>
    </lineage>
</organism>
<gene>
    <name evidence="1" type="ORF">SAMN05421747_12616</name>
</gene>
<name>A0A1I1M5W8_9SPHI</name>
<dbReference type="STRING" id="623281.SAMN05421747_12616"/>
<dbReference type="EMBL" id="FOLL01000026">
    <property type="protein sequence ID" value="SFC78578.1"/>
    <property type="molecule type" value="Genomic_DNA"/>
</dbReference>
<dbReference type="AlphaFoldDB" id="A0A1I1M5W8"/>
<protein>
    <submittedName>
        <fullName evidence="1">Uncharacterized protein</fullName>
    </submittedName>
</protein>
<keyword evidence="2" id="KW-1185">Reference proteome</keyword>
<reference evidence="1 2" key="1">
    <citation type="submission" date="2016-10" db="EMBL/GenBank/DDBJ databases">
        <authorList>
            <person name="de Groot N.N."/>
        </authorList>
    </citation>
    <scope>NUCLEOTIDE SEQUENCE [LARGE SCALE GENOMIC DNA]</scope>
    <source>
        <strain evidence="1 2">DSM 22900</strain>
    </source>
</reference>
<sequence length="296" mass="32960">MPSGTHRFVFYTRPFTDVPFFELPVTIREEQAVIADSTFNLSAGEVYTLNVLEKEVGGEELSTLLYLRQERFHKMAFADSLLYVNFYNLSAVGYVDAHPEPSAMITNYDQATGTAIKEHVNIYYSLYRDDIPYPFTLINNQRPRIGFTPVPGHQLIPLQQLTRSQEPIVTPYNTIPLFLPDDTTGNILSRHWVRLDIVPPGGGGGGLIGVSDPSHRLFAPANGTIVSLTNLSDEGRTQLYTGGSGNAPGFFLPSLIRQAASGPYRQRSFATVSTIEFINKQVYMTSVMKTYDPPIN</sequence>
<evidence type="ECO:0000313" key="1">
    <source>
        <dbReference type="EMBL" id="SFC78578.1"/>
    </source>
</evidence>
<accession>A0A1I1M5W8</accession>
<proteinExistence type="predicted"/>